<organism evidence="1 2">
    <name type="scientific">Grimontia hollisae</name>
    <name type="common">Vibrio hollisae</name>
    <dbReference type="NCBI Taxonomy" id="673"/>
    <lineage>
        <taxon>Bacteria</taxon>
        <taxon>Pseudomonadati</taxon>
        <taxon>Pseudomonadota</taxon>
        <taxon>Gammaproteobacteria</taxon>
        <taxon>Vibrionales</taxon>
        <taxon>Vibrionaceae</taxon>
        <taxon>Grimontia</taxon>
    </lineage>
</organism>
<protein>
    <submittedName>
        <fullName evidence="1">dTDP-Rha:alpha-D-GlcNAc-pyrophosphate polyprenol, alpha-3-L-rhamnosyltransferase</fullName>
        <ecNumber evidence="1">2.4.-.-</ecNumber>
    </submittedName>
</protein>
<dbReference type="STRING" id="673.AL542_17400"/>
<dbReference type="SUPFAM" id="SSF53448">
    <property type="entry name" value="Nucleotide-diphospho-sugar transferases"/>
    <property type="match status" value="1"/>
</dbReference>
<proteinExistence type="predicted"/>
<keyword evidence="1" id="KW-0808">Transferase</keyword>
<dbReference type="Gene3D" id="3.90.550.10">
    <property type="entry name" value="Spore Coat Polysaccharide Biosynthesis Protein SpsA, Chain A"/>
    <property type="match status" value="1"/>
</dbReference>
<dbReference type="EC" id="2.4.-.-" evidence="1"/>
<dbReference type="PANTHER" id="PTHR43179:SF7">
    <property type="entry name" value="RHAMNOSYLTRANSFERASE WBBL"/>
    <property type="match status" value="1"/>
</dbReference>
<dbReference type="EMBL" id="UGHD01000002">
    <property type="protein sequence ID" value="STO57342.1"/>
    <property type="molecule type" value="Genomic_DNA"/>
</dbReference>
<keyword evidence="1" id="KW-0328">Glycosyltransferase</keyword>
<dbReference type="AlphaFoldDB" id="A0A377HNR6"/>
<dbReference type="PANTHER" id="PTHR43179">
    <property type="entry name" value="RHAMNOSYLTRANSFERASE WBBL"/>
    <property type="match status" value="1"/>
</dbReference>
<evidence type="ECO:0000313" key="2">
    <source>
        <dbReference type="Proteomes" id="UP000254512"/>
    </source>
</evidence>
<dbReference type="GO" id="GO:0016757">
    <property type="term" value="F:glycosyltransferase activity"/>
    <property type="evidence" value="ECO:0007669"/>
    <property type="project" value="UniProtKB-KW"/>
</dbReference>
<reference evidence="1 2" key="1">
    <citation type="submission" date="2018-06" db="EMBL/GenBank/DDBJ databases">
        <authorList>
            <consortium name="Pathogen Informatics"/>
            <person name="Doyle S."/>
        </authorList>
    </citation>
    <scope>NUCLEOTIDE SEQUENCE [LARGE SCALE GENOMIC DNA]</scope>
    <source>
        <strain evidence="1 2">NCTC11645</strain>
    </source>
</reference>
<dbReference type="InterPro" id="IPR029044">
    <property type="entry name" value="Nucleotide-diphossugar_trans"/>
</dbReference>
<accession>A0A377HNR6</accession>
<gene>
    <name evidence="1" type="primary">wbbL</name>
    <name evidence="1" type="ORF">NCTC11645_01728</name>
</gene>
<dbReference type="RefSeq" id="WP_114995119.1">
    <property type="nucleotide sequence ID" value="NZ_CABMOB010000001.1"/>
</dbReference>
<name>A0A377HNR6_GRIHO</name>
<evidence type="ECO:0000313" key="1">
    <source>
        <dbReference type="EMBL" id="STO57342.1"/>
    </source>
</evidence>
<sequence>MRFVVSVVSHEHEEMIINFGTLKMLSSLNNVIVICRDNIPSSLLKNHCDDLGVHYIANHKERGFAENNNLNFLYYMEKIKRKKNDIFLLVNPDIILSKQAFKIFSNKRELFFNNVVTVNLFLDESFTRQDHNVRRYPTLYDFLSSYLLNKNKTIIFREGNSLPKDGVFWTSGAFLAVSVKNFLKMNGLDETYYMYCEDVDFCRRASLRGIKVKMILNSRVVHTRSRDSRKFLSKYFFWHVSGVVKYVFFRGESCQPKRSSLMVLKERLLER</sequence>
<dbReference type="Proteomes" id="UP000254512">
    <property type="component" value="Unassembled WGS sequence"/>
</dbReference>